<dbReference type="EMBL" id="ML743551">
    <property type="protein sequence ID" value="KAE8143687.1"/>
    <property type="molecule type" value="Genomic_DNA"/>
</dbReference>
<name>A0A5N6TBN9_ASPPS</name>
<evidence type="ECO:0000313" key="1">
    <source>
        <dbReference type="EMBL" id="KAE8143687.1"/>
    </source>
</evidence>
<dbReference type="RefSeq" id="XP_031919750.1">
    <property type="nucleotide sequence ID" value="XM_032052982.1"/>
</dbReference>
<dbReference type="AlphaFoldDB" id="A0A5N6TBN9"/>
<keyword evidence="2" id="KW-1185">Reference proteome</keyword>
<gene>
    <name evidence="1" type="ORF">BDV38DRAFT_231928</name>
</gene>
<reference evidence="1 2" key="1">
    <citation type="submission" date="2019-04" db="EMBL/GenBank/DDBJ databases">
        <title>Friends and foes A comparative genomics study of 23 Aspergillus species from section Flavi.</title>
        <authorList>
            <consortium name="DOE Joint Genome Institute"/>
            <person name="Kjaerbolling I."/>
            <person name="Vesth T."/>
            <person name="Frisvad J.C."/>
            <person name="Nybo J.L."/>
            <person name="Theobald S."/>
            <person name="Kildgaard S."/>
            <person name="Isbrandt T."/>
            <person name="Kuo A."/>
            <person name="Sato A."/>
            <person name="Lyhne E.K."/>
            <person name="Kogle M.E."/>
            <person name="Wiebenga A."/>
            <person name="Kun R.S."/>
            <person name="Lubbers R.J."/>
            <person name="Makela M.R."/>
            <person name="Barry K."/>
            <person name="Chovatia M."/>
            <person name="Clum A."/>
            <person name="Daum C."/>
            <person name="Haridas S."/>
            <person name="He G."/>
            <person name="LaButti K."/>
            <person name="Lipzen A."/>
            <person name="Mondo S."/>
            <person name="Riley R."/>
            <person name="Salamov A."/>
            <person name="Simmons B.A."/>
            <person name="Magnuson J.K."/>
            <person name="Henrissat B."/>
            <person name="Mortensen U.H."/>
            <person name="Larsen T.O."/>
            <person name="Devries R.P."/>
            <person name="Grigoriev I.V."/>
            <person name="Machida M."/>
            <person name="Baker S.E."/>
            <person name="Andersen M.R."/>
        </authorList>
    </citation>
    <scope>NUCLEOTIDE SEQUENCE [LARGE SCALE GENOMIC DNA]</scope>
    <source>
        <strain evidence="1 2">CBS 117625</strain>
    </source>
</reference>
<proteinExistence type="predicted"/>
<organism evidence="1 2">
    <name type="scientific">Aspergillus pseudotamarii</name>
    <dbReference type="NCBI Taxonomy" id="132259"/>
    <lineage>
        <taxon>Eukaryota</taxon>
        <taxon>Fungi</taxon>
        <taxon>Dikarya</taxon>
        <taxon>Ascomycota</taxon>
        <taxon>Pezizomycotina</taxon>
        <taxon>Eurotiomycetes</taxon>
        <taxon>Eurotiomycetidae</taxon>
        <taxon>Eurotiales</taxon>
        <taxon>Aspergillaceae</taxon>
        <taxon>Aspergillus</taxon>
        <taxon>Aspergillus subgen. Circumdati</taxon>
    </lineage>
</organism>
<dbReference type="Proteomes" id="UP000325672">
    <property type="component" value="Unassembled WGS sequence"/>
</dbReference>
<dbReference type="GeneID" id="43637192"/>
<accession>A0A5N6TBN9</accession>
<protein>
    <submittedName>
        <fullName evidence="1">Uncharacterized protein</fullName>
    </submittedName>
</protein>
<evidence type="ECO:0000313" key="2">
    <source>
        <dbReference type="Proteomes" id="UP000325672"/>
    </source>
</evidence>
<sequence>MSLLLERQSGSFLEELWKATWADVDFDLSARLDVFAAFLKKAGSEITEAIIQDYPYDPEGPNNSARDAVVELFCGIDDDGDTFQLTSRRQSRWQRSSWNDAERVPLRHP</sequence>